<evidence type="ECO:0000259" key="2">
    <source>
        <dbReference type="PROSITE" id="PS50234"/>
    </source>
</evidence>
<keyword evidence="4" id="KW-1185">Reference proteome</keyword>
<feature type="domain" description="VWFA" evidence="2">
    <location>
        <begin position="193"/>
        <end position="317"/>
    </location>
</feature>
<dbReference type="InterPro" id="IPR002035">
    <property type="entry name" value="VWF_A"/>
</dbReference>
<dbReference type="PANTHER" id="PTHR24068">
    <property type="entry name" value="UBIQUITIN-CONJUGATING ENZYME E2"/>
    <property type="match status" value="1"/>
</dbReference>
<protein>
    <recommendedName>
        <fullName evidence="5">UBC core domain-containing protein</fullName>
    </recommendedName>
</protein>
<evidence type="ECO:0000313" key="4">
    <source>
        <dbReference type="Proteomes" id="UP001390339"/>
    </source>
</evidence>
<name>A0ABR2JHB9_9PEZI</name>
<dbReference type="InterPro" id="IPR000608">
    <property type="entry name" value="UBC"/>
</dbReference>
<dbReference type="Gene3D" id="3.40.50.410">
    <property type="entry name" value="von Willebrand factor, type A domain"/>
    <property type="match status" value="1"/>
</dbReference>
<evidence type="ECO:0000313" key="3">
    <source>
        <dbReference type="EMBL" id="KAK8876893.1"/>
    </source>
</evidence>
<dbReference type="SUPFAM" id="SSF54495">
    <property type="entry name" value="UBC-like"/>
    <property type="match status" value="1"/>
</dbReference>
<reference evidence="3 4" key="1">
    <citation type="journal article" date="2024" name="IMA Fungus">
        <title>Apiospora arundinis, a panoply of carbohydrate-active enzymes and secondary metabolites.</title>
        <authorList>
            <person name="Sorensen T."/>
            <person name="Petersen C."/>
            <person name="Muurmann A.T."/>
            <person name="Christiansen J.V."/>
            <person name="Brundto M.L."/>
            <person name="Overgaard C.K."/>
            <person name="Boysen A.T."/>
            <person name="Wollenberg R.D."/>
            <person name="Larsen T.O."/>
            <person name="Sorensen J.L."/>
            <person name="Nielsen K.L."/>
            <person name="Sondergaard T.E."/>
        </authorList>
    </citation>
    <scope>NUCLEOTIDE SEQUENCE [LARGE SCALE GENOMIC DNA]</scope>
    <source>
        <strain evidence="3 4">AAU 773</strain>
    </source>
</reference>
<dbReference type="PROSITE" id="PS50127">
    <property type="entry name" value="UBC_2"/>
    <property type="match status" value="1"/>
</dbReference>
<dbReference type="SUPFAM" id="SSF53300">
    <property type="entry name" value="vWA-like"/>
    <property type="match status" value="1"/>
</dbReference>
<evidence type="ECO:0000259" key="1">
    <source>
        <dbReference type="PROSITE" id="PS50127"/>
    </source>
</evidence>
<dbReference type="SMART" id="SM00212">
    <property type="entry name" value="UBCc"/>
    <property type="match status" value="1"/>
</dbReference>
<gene>
    <name evidence="3" type="ORF">PGQ11_001839</name>
</gene>
<dbReference type="CDD" id="cd00198">
    <property type="entry name" value="vWFA"/>
    <property type="match status" value="1"/>
</dbReference>
<dbReference type="EMBL" id="JAPCWZ010000002">
    <property type="protein sequence ID" value="KAK8876893.1"/>
    <property type="molecule type" value="Genomic_DNA"/>
</dbReference>
<dbReference type="InterPro" id="IPR016135">
    <property type="entry name" value="UBQ-conjugating_enzyme/RWD"/>
</dbReference>
<dbReference type="InterPro" id="IPR036465">
    <property type="entry name" value="vWFA_dom_sf"/>
</dbReference>
<dbReference type="Pfam" id="PF00092">
    <property type="entry name" value="VWA"/>
    <property type="match status" value="1"/>
</dbReference>
<feature type="domain" description="UBC core" evidence="1">
    <location>
        <begin position="419"/>
        <end position="569"/>
    </location>
</feature>
<comment type="caution">
    <text evidence="3">The sequence shown here is derived from an EMBL/GenBank/DDBJ whole genome shotgun (WGS) entry which is preliminary data.</text>
</comment>
<evidence type="ECO:0008006" key="5">
    <source>
        <dbReference type="Google" id="ProtNLM"/>
    </source>
</evidence>
<dbReference type="Gene3D" id="3.10.110.10">
    <property type="entry name" value="Ubiquitin Conjugating Enzyme"/>
    <property type="match status" value="1"/>
</dbReference>
<dbReference type="PROSITE" id="PS50234">
    <property type="entry name" value="VWFA"/>
    <property type="match status" value="1"/>
</dbReference>
<sequence>MQGDISSFELRTSTNLYESYTSFETPFEASSTTTLKSLDIQQETDISIKTGDIASNDKKKDQILIEVSDENEKTLDFCYWIDRNTDQTLSSVVWKYWRYRFYRYFRPDDGLEDFPIEEKDLKIELKQKSNDKVSGTIHKRQERISTLLNQHSCPDQVGEPRALVEEEEDGCTVLKLCVVGAESKTNITLSRLDVLKQVLDRYNYETHIGLITFAAKPMVTIRISHALQGLQQSIANMKAEDDTALWDALLLAKDQLTVYGEKYPHARKRIICISDGIDTKPSKTTAEETYLRLQEVNIVVDSVALGEDDGSEIRALSYLLGGYCFNPISLTGALAMCEQEPFLSLSERPITELSKRHRSGLLEGLETLSSLGNRVAFTTFTRRMAHPRLKDPVLRLEAFANGHNASSIADQSGNRAPGLRILCLLNEIRAMANDAADRYPMYDVYISEADLGFWKVVMRGPEGTAYAAGTFLLHLDAGEGYPTVPPTARFVTKVRHPNVNWTHGRVCHSIMGRDWTPDTSMAGVLGAIYALFFQVEPKDFFDTRMTVSMLRDKARFEQRIHEFVDKYATKSREEWRSELLGSS</sequence>
<dbReference type="Pfam" id="PF00179">
    <property type="entry name" value="UQ_con"/>
    <property type="match status" value="1"/>
</dbReference>
<proteinExistence type="predicted"/>
<organism evidence="3 4">
    <name type="scientific">Apiospora arundinis</name>
    <dbReference type="NCBI Taxonomy" id="335852"/>
    <lineage>
        <taxon>Eukaryota</taxon>
        <taxon>Fungi</taxon>
        <taxon>Dikarya</taxon>
        <taxon>Ascomycota</taxon>
        <taxon>Pezizomycotina</taxon>
        <taxon>Sordariomycetes</taxon>
        <taxon>Xylariomycetidae</taxon>
        <taxon>Amphisphaeriales</taxon>
        <taxon>Apiosporaceae</taxon>
        <taxon>Apiospora</taxon>
    </lineage>
</organism>
<dbReference type="Proteomes" id="UP001390339">
    <property type="component" value="Unassembled WGS sequence"/>
</dbReference>
<accession>A0ABR2JHB9</accession>